<dbReference type="GeneID" id="11510095"/>
<feature type="region of interest" description="Disordered" evidence="1">
    <location>
        <begin position="96"/>
        <end position="117"/>
    </location>
</feature>
<dbReference type="OrthoDB" id="5244785at2759"/>
<reference evidence="5 6" key="1">
    <citation type="journal article" date="2011" name="Nat. Biotechnol.">
        <title>Comparative genomic analysis of the thermophilic biomass-degrading fungi Myceliophthora thermophila and Thielavia terrestris.</title>
        <authorList>
            <person name="Berka R.M."/>
            <person name="Grigoriev I.V."/>
            <person name="Otillar R."/>
            <person name="Salamov A."/>
            <person name="Grimwood J."/>
            <person name="Reid I."/>
            <person name="Ishmael N."/>
            <person name="John T."/>
            <person name="Darmond C."/>
            <person name="Moisan M.-C."/>
            <person name="Henrissat B."/>
            <person name="Coutinho P.M."/>
            <person name="Lombard V."/>
            <person name="Natvig D.O."/>
            <person name="Lindquist E."/>
            <person name="Schmutz J."/>
            <person name="Lucas S."/>
            <person name="Harris P."/>
            <person name="Powlowski J."/>
            <person name="Bellemare A."/>
            <person name="Taylor D."/>
            <person name="Butler G."/>
            <person name="de Vries R.P."/>
            <person name="Allijn I.E."/>
            <person name="van den Brink J."/>
            <person name="Ushinsky S."/>
            <person name="Storms R."/>
            <person name="Powell A.J."/>
            <person name="Paulsen I.T."/>
            <person name="Elbourne L.D.H."/>
            <person name="Baker S.E."/>
            <person name="Magnuson J."/>
            <person name="LaBoissiere S."/>
            <person name="Clutterbuck A.J."/>
            <person name="Martinez D."/>
            <person name="Wogulis M."/>
            <person name="de Leon A.L."/>
            <person name="Rey M.W."/>
            <person name="Tsang A."/>
        </authorList>
    </citation>
    <scope>NUCLEOTIDE SEQUENCE [LARGE SCALE GENOMIC DNA]</scope>
    <source>
        <strain evidence="5">ATCC 42464</strain>
        <strain evidence="6">ATCC 42464 / BCRC 31852 / DSM 1799</strain>
    </source>
</reference>
<dbReference type="GeneID" id="11507992"/>
<dbReference type="KEGG" id="mtm:MYCTH_2297841"/>
<dbReference type="RefSeq" id="XP_003666098.1">
    <property type="nucleotide sequence ID" value="XM_003666050.1"/>
</dbReference>
<dbReference type="EMBL" id="CP003007">
    <property type="protein sequence ID" value="AEO60853.1"/>
    <property type="molecule type" value="Genomic_DNA"/>
</dbReference>
<evidence type="ECO:0000313" key="3">
    <source>
        <dbReference type="EMBL" id="AEO60302.1"/>
    </source>
</evidence>
<dbReference type="VEuPathDB" id="FungiDB:MYCTH_2297841"/>
<dbReference type="KEGG" id="mtm:MYCTH_2310527"/>
<dbReference type="Proteomes" id="UP000007322">
    <property type="component" value="Chromosome 7"/>
</dbReference>
<dbReference type="GeneID" id="11511307"/>
<dbReference type="RefSeq" id="XP_003667388.1">
    <property type="nucleotide sequence ID" value="XM_003667340.1"/>
</dbReference>
<accession>G2QNW7</accession>
<evidence type="ECO:0000313" key="5">
    <source>
        <dbReference type="EMBL" id="AEO62143.1"/>
    </source>
</evidence>
<dbReference type="EMBL" id="CP003006">
    <property type="protein sequence ID" value="AEO60302.1"/>
    <property type="molecule type" value="Genomic_DNA"/>
</dbReference>
<dbReference type="EMBL" id="CP003002">
    <property type="protein sequence ID" value="AEO54806.1"/>
    <property type="molecule type" value="Genomic_DNA"/>
</dbReference>
<protein>
    <submittedName>
        <fullName evidence="5">Uncharacterized protein</fullName>
    </submittedName>
</protein>
<name>G2QNW7_THET4</name>
<gene>
    <name evidence="2" type="ORF">MYCTH_2297841</name>
    <name evidence="3" type="ORF">MYCTH_2309423</name>
    <name evidence="4" type="ORF">MYCTH_2310527</name>
    <name evidence="5" type="ORF">MYCTH_2313167</name>
</gene>
<evidence type="ECO:0000313" key="6">
    <source>
        <dbReference type="Proteomes" id="UP000007322"/>
    </source>
</evidence>
<keyword evidence="6" id="KW-1185">Reference proteome</keyword>
<dbReference type="KEGG" id="mtm:MYCTH_2309423"/>
<dbReference type="Proteomes" id="UP000007322">
    <property type="component" value="Chromosome 6"/>
</dbReference>
<evidence type="ECO:0000313" key="2">
    <source>
        <dbReference type="EMBL" id="AEO54806.1"/>
    </source>
</evidence>
<dbReference type="AlphaFoldDB" id="G2QNW7"/>
<dbReference type="RefSeq" id="XP_003665547.1">
    <property type="nucleotide sequence ID" value="XM_003665499.1"/>
</dbReference>
<sequence>MAAEERVLRLRKQKRMWFEKMMRAIARGIDSVEELERVEREEAAAAVAAEASGVTASSSTPSRLSADFGQLWDAVYPEVPLDPSLLADFGLVSGSSLSVGQGSSGGTAEVSRGNSGS</sequence>
<dbReference type="GeneID" id="11514157"/>
<organism evidence="5 6">
    <name type="scientific">Thermothelomyces thermophilus (strain ATCC 42464 / BCRC 31852 / DSM 1799)</name>
    <name type="common">Sporotrichum thermophile</name>
    <dbReference type="NCBI Taxonomy" id="573729"/>
    <lineage>
        <taxon>Eukaryota</taxon>
        <taxon>Fungi</taxon>
        <taxon>Dikarya</taxon>
        <taxon>Ascomycota</taxon>
        <taxon>Pezizomycotina</taxon>
        <taxon>Sordariomycetes</taxon>
        <taxon>Sordariomycetidae</taxon>
        <taxon>Sordariales</taxon>
        <taxon>Chaetomiaceae</taxon>
        <taxon>Thermothelomyces</taxon>
    </lineage>
</organism>
<evidence type="ECO:0000313" key="4">
    <source>
        <dbReference type="EMBL" id="AEO60853.1"/>
    </source>
</evidence>
<proteinExistence type="predicted"/>
<dbReference type="eggNOG" id="ENOG502SYTK">
    <property type="taxonomic scope" value="Eukaryota"/>
</dbReference>
<dbReference type="KEGG" id="mtm:MYCTH_2313167"/>
<dbReference type="RefSeq" id="XP_003660051.1">
    <property type="nucleotide sequence ID" value="XM_003660003.1"/>
</dbReference>
<dbReference type="EMBL" id="CP003008">
    <property type="protein sequence ID" value="AEO62143.1"/>
    <property type="molecule type" value="Genomic_DNA"/>
</dbReference>
<dbReference type="VEuPathDB" id="FungiDB:MYCTH_2310527"/>
<dbReference type="HOGENOM" id="CLU_2086446_0_0_1"/>
<dbReference type="VEuPathDB" id="FungiDB:MYCTH_2309423"/>
<dbReference type="Proteomes" id="UP000007322">
    <property type="component" value="Chromosome 1"/>
</dbReference>
<dbReference type="VEuPathDB" id="FungiDB:MYCTH_2313167"/>
<dbReference type="Proteomes" id="UP000007322">
    <property type="component" value="Chromosome 5"/>
</dbReference>
<evidence type="ECO:0000256" key="1">
    <source>
        <dbReference type="SAM" id="MobiDB-lite"/>
    </source>
</evidence>